<dbReference type="SUPFAM" id="SSF53756">
    <property type="entry name" value="UDP-Glycosyltransferase/glycogen phosphorylase"/>
    <property type="match status" value="1"/>
</dbReference>
<evidence type="ECO:0000256" key="2">
    <source>
        <dbReference type="ARBA" id="ARBA00022679"/>
    </source>
</evidence>
<sequence>MSLYEILVNFLIKNKKTIKTDLVKDDFKTVCFFSNTAIGDTLFNTPVFRAFKENFPNIKTIALLNQNNSDLFKDDKNLDEIITYNGKWKYFLKTAKILRSKKIDIVFILHSNEPQATPLAVLSGAKYIFKLHNDKNEFNKFHSNLPKKLEVKDYVVKYRLKYLEFVGIKNQNTRMQLFLDKKDYGSVDEILKKDDKTKYIGFQMGASTVSRQWFLERWVELAKLILQNDSYKIILTGSNKDKILTNAFMKKIKDKNRVLNLAGIFNIRQAAALIDRLDILVTPDTGPLHIAAALKTPTIALFAVADPKASNPDFDKEIHKFVKKDRTCNPCLGKRCKYQKCMLQISAKEIYVVLKDLV</sequence>
<dbReference type="EMBL" id="CACRSK010000001">
    <property type="protein sequence ID" value="VYS75718.1"/>
    <property type="molecule type" value="Genomic_DNA"/>
</dbReference>
<accession>A0A6N2R5E4</accession>
<dbReference type="GO" id="GO:0009244">
    <property type="term" value="P:lipopolysaccharide core region biosynthetic process"/>
    <property type="evidence" value="ECO:0007669"/>
    <property type="project" value="TreeGrafter"/>
</dbReference>
<dbReference type="PANTHER" id="PTHR30160">
    <property type="entry name" value="TETRAACYLDISACCHARIDE 4'-KINASE-RELATED"/>
    <property type="match status" value="1"/>
</dbReference>
<dbReference type="Pfam" id="PF01075">
    <property type="entry name" value="Glyco_transf_9"/>
    <property type="match status" value="1"/>
</dbReference>
<dbReference type="PANTHER" id="PTHR30160:SF7">
    <property type="entry name" value="ADP-HEPTOSE--LPS HEPTOSYLTRANSFERASE 2"/>
    <property type="match status" value="1"/>
</dbReference>
<gene>
    <name evidence="3" type="primary">rfaQ_2</name>
    <name evidence="3" type="ORF">CULFYP111_00226</name>
</gene>
<dbReference type="InterPro" id="IPR002201">
    <property type="entry name" value="Glyco_trans_9"/>
</dbReference>
<dbReference type="EC" id="2.-.-.-" evidence="3"/>
<keyword evidence="1" id="KW-0328">Glycosyltransferase</keyword>
<keyword evidence="2 3" id="KW-0808">Transferase</keyword>
<dbReference type="GO" id="GO:0008713">
    <property type="term" value="F:ADP-heptose-lipopolysaccharide heptosyltransferase activity"/>
    <property type="evidence" value="ECO:0007669"/>
    <property type="project" value="TreeGrafter"/>
</dbReference>
<name>A0A6N2R5E4_9BACT</name>
<organism evidence="3">
    <name type="scientific">Campylobacter ureolyticus</name>
    <dbReference type="NCBI Taxonomy" id="827"/>
    <lineage>
        <taxon>Bacteria</taxon>
        <taxon>Pseudomonadati</taxon>
        <taxon>Campylobacterota</taxon>
        <taxon>Epsilonproteobacteria</taxon>
        <taxon>Campylobacterales</taxon>
        <taxon>Campylobacteraceae</taxon>
        <taxon>Campylobacter</taxon>
    </lineage>
</organism>
<dbReference type="RefSeq" id="WP_156846737.1">
    <property type="nucleotide sequence ID" value="NZ_CACRSK010000001.1"/>
</dbReference>
<evidence type="ECO:0000256" key="1">
    <source>
        <dbReference type="ARBA" id="ARBA00022676"/>
    </source>
</evidence>
<proteinExistence type="predicted"/>
<dbReference type="GO" id="GO:0005829">
    <property type="term" value="C:cytosol"/>
    <property type="evidence" value="ECO:0007669"/>
    <property type="project" value="TreeGrafter"/>
</dbReference>
<reference evidence="3" key="1">
    <citation type="submission" date="2019-11" db="EMBL/GenBank/DDBJ databases">
        <authorList>
            <person name="Feng L."/>
        </authorList>
    </citation>
    <scope>NUCLEOTIDE SEQUENCE</scope>
    <source>
        <strain evidence="3">CUreolyticusLFYP111</strain>
    </source>
</reference>
<protein>
    <submittedName>
        <fullName evidence="3">Lipopolysaccharide core heptosyltransferase RfaQ</fullName>
        <ecNumber evidence="3">2.-.-.-</ecNumber>
    </submittedName>
</protein>
<dbReference type="AlphaFoldDB" id="A0A6N2R5E4"/>
<dbReference type="InterPro" id="IPR051199">
    <property type="entry name" value="LPS_LOS_Heptosyltrfase"/>
</dbReference>
<dbReference type="Gene3D" id="3.40.50.2000">
    <property type="entry name" value="Glycogen Phosphorylase B"/>
    <property type="match status" value="2"/>
</dbReference>
<dbReference type="CDD" id="cd03789">
    <property type="entry name" value="GT9_LPS_heptosyltransferase"/>
    <property type="match status" value="1"/>
</dbReference>
<evidence type="ECO:0000313" key="3">
    <source>
        <dbReference type="EMBL" id="VYS75718.1"/>
    </source>
</evidence>